<comment type="caution">
    <text evidence="1">The sequence shown here is derived from an EMBL/GenBank/DDBJ whole genome shotgun (WGS) entry which is preliminary data.</text>
</comment>
<organism evidence="1 2">
    <name type="scientific">Aspergillus melleus</name>
    <dbReference type="NCBI Taxonomy" id="138277"/>
    <lineage>
        <taxon>Eukaryota</taxon>
        <taxon>Fungi</taxon>
        <taxon>Dikarya</taxon>
        <taxon>Ascomycota</taxon>
        <taxon>Pezizomycotina</taxon>
        <taxon>Eurotiomycetes</taxon>
        <taxon>Eurotiomycetidae</taxon>
        <taxon>Eurotiales</taxon>
        <taxon>Aspergillaceae</taxon>
        <taxon>Aspergillus</taxon>
        <taxon>Aspergillus subgen. Circumdati</taxon>
    </lineage>
</organism>
<name>A0ACC3AQK6_9EURO</name>
<proteinExistence type="predicted"/>
<evidence type="ECO:0000313" key="2">
    <source>
        <dbReference type="Proteomes" id="UP001177260"/>
    </source>
</evidence>
<gene>
    <name evidence="1" type="ORF">N8T08_010995</name>
</gene>
<accession>A0ACC3AQK6</accession>
<protein>
    <submittedName>
        <fullName evidence="1">Uncharacterized protein</fullName>
    </submittedName>
</protein>
<sequence>MPPKRSTPTSDTPMSEGSRATKNLAQKCNDPNLAPSQWAVNVANLALHTDLTGLATAKPLNILTSDVLKYVPARPPLIWELGEVMMRIMDEGLTGLVILQKLGEWHKGKSRDELFRGQLITHQTDENMILQYLQAQALHQAFPPDSKRRSGIMYKIMHKMCEQHDSIIPFEVKDFKIHELYKPRLVDKKPIDRMADFAFISRLEGTHHRTLVDLYRQMTQSRLPLNPIHSKFFAFSPMCGGVVVREGEGDIIRAEASLHINAWHAATILHMKRLCRYIRLDYDQHPAPASIGLKIVNDTWTVSVGYSMLVDDEEKLCIENIAEFEVLPGNVAGIYQALRTMNAILEYFKFFYLPWMINFVIPAAIKTFSNHGIGLVPWTGLVNLDERVRQVRSSSVSSGLWSRMRIQSRGEETSAERENSPRFIAPRWSRRGALREDIHAEGSHGFMLVSEYDVLGCGSGFASTCHYFESW</sequence>
<evidence type="ECO:0000313" key="1">
    <source>
        <dbReference type="EMBL" id="KAK1139999.1"/>
    </source>
</evidence>
<reference evidence="1 2" key="1">
    <citation type="journal article" date="2023" name="ACS Omega">
        <title>Identification of the Neoaspergillic Acid Biosynthesis Gene Cluster by Establishing an In Vitro CRISPR-Ribonucleoprotein Genetic System in Aspergillus melleus.</title>
        <authorList>
            <person name="Yuan B."/>
            <person name="Grau M.F."/>
            <person name="Murata R.M."/>
            <person name="Torok T."/>
            <person name="Venkateswaran K."/>
            <person name="Stajich J.E."/>
            <person name="Wang C.C.C."/>
        </authorList>
    </citation>
    <scope>NUCLEOTIDE SEQUENCE [LARGE SCALE GENOMIC DNA]</scope>
    <source>
        <strain evidence="1 2">IMV 1140</strain>
    </source>
</reference>
<dbReference type="EMBL" id="JAOPJF010000093">
    <property type="protein sequence ID" value="KAK1139999.1"/>
    <property type="molecule type" value="Genomic_DNA"/>
</dbReference>
<dbReference type="Proteomes" id="UP001177260">
    <property type="component" value="Unassembled WGS sequence"/>
</dbReference>
<keyword evidence="2" id="KW-1185">Reference proteome</keyword>